<dbReference type="InterPro" id="IPR032720">
    <property type="entry name" value="Cys_rich_CWC"/>
</dbReference>
<evidence type="ECO:0000313" key="1">
    <source>
        <dbReference type="EMBL" id="MBB4664722.1"/>
    </source>
</evidence>
<name>A0A840IIB1_9ACTN</name>
<sequence length="72" mass="7769">MEPRRQRCEACGVEFGCGADVGRCWCDQVDLDAAALARLRASYDRCLCPGCLRAAAGLLPLTRVPGRGMRAL</sequence>
<accession>A0A840IIB1</accession>
<evidence type="ECO:0008006" key="3">
    <source>
        <dbReference type="Google" id="ProtNLM"/>
    </source>
</evidence>
<dbReference type="RefSeq" id="WP_183345008.1">
    <property type="nucleotide sequence ID" value="NZ_JACHNU010000008.1"/>
</dbReference>
<proteinExistence type="predicted"/>
<dbReference type="Proteomes" id="UP000585272">
    <property type="component" value="Unassembled WGS sequence"/>
</dbReference>
<comment type="caution">
    <text evidence="1">The sequence shown here is derived from an EMBL/GenBank/DDBJ whole genome shotgun (WGS) entry which is preliminary data.</text>
</comment>
<reference evidence="1 2" key="1">
    <citation type="submission" date="2020-08" db="EMBL/GenBank/DDBJ databases">
        <title>Genomic Encyclopedia of Archaeal and Bacterial Type Strains, Phase II (KMG-II): from individual species to whole genera.</title>
        <authorList>
            <person name="Goeker M."/>
        </authorList>
    </citation>
    <scope>NUCLEOTIDE SEQUENCE [LARGE SCALE GENOMIC DNA]</scope>
    <source>
        <strain evidence="1 2">DSM 23288</strain>
    </source>
</reference>
<protein>
    <recommendedName>
        <fullName evidence="3">Cysteine-rich CWC family protein</fullName>
    </recommendedName>
</protein>
<dbReference type="EMBL" id="JACHNU010000008">
    <property type="protein sequence ID" value="MBB4664722.1"/>
    <property type="molecule type" value="Genomic_DNA"/>
</dbReference>
<gene>
    <name evidence="1" type="ORF">BDZ31_004337</name>
</gene>
<evidence type="ECO:0000313" key="2">
    <source>
        <dbReference type="Proteomes" id="UP000585272"/>
    </source>
</evidence>
<dbReference type="AlphaFoldDB" id="A0A840IIB1"/>
<keyword evidence="2" id="KW-1185">Reference proteome</keyword>
<dbReference type="Pfam" id="PF14375">
    <property type="entry name" value="Cys_rich_CWC"/>
    <property type="match status" value="1"/>
</dbReference>
<organism evidence="1 2">
    <name type="scientific">Conexibacter arvalis</name>
    <dbReference type="NCBI Taxonomy" id="912552"/>
    <lineage>
        <taxon>Bacteria</taxon>
        <taxon>Bacillati</taxon>
        <taxon>Actinomycetota</taxon>
        <taxon>Thermoleophilia</taxon>
        <taxon>Solirubrobacterales</taxon>
        <taxon>Conexibacteraceae</taxon>
        <taxon>Conexibacter</taxon>
    </lineage>
</organism>